<keyword evidence="4 8" id="KW-0479">Metal-binding</keyword>
<keyword evidence="3 8" id="KW-0349">Heme</keyword>
<dbReference type="InterPro" id="IPR050121">
    <property type="entry name" value="Cytochrome_P450_monoxygenase"/>
</dbReference>
<keyword evidence="6 8" id="KW-0408">Iron</keyword>
<dbReference type="InterPro" id="IPR036396">
    <property type="entry name" value="Cyt_P450_sf"/>
</dbReference>
<proteinExistence type="inferred from homology"/>
<name>A0A8H6A381_PETAA</name>
<evidence type="ECO:0000256" key="2">
    <source>
        <dbReference type="ARBA" id="ARBA00010617"/>
    </source>
</evidence>
<accession>A0A8H6A381</accession>
<dbReference type="EMBL" id="SPNV01000120">
    <property type="protein sequence ID" value="KAF5860737.1"/>
    <property type="molecule type" value="Genomic_DNA"/>
</dbReference>
<comment type="caution">
    <text evidence="10">The sequence shown here is derived from an EMBL/GenBank/DDBJ whole genome shotgun (WGS) entry which is preliminary data.</text>
</comment>
<dbReference type="InterPro" id="IPR002403">
    <property type="entry name" value="Cyt_P450_E_grp-IV"/>
</dbReference>
<keyword evidence="5 9" id="KW-0560">Oxidoreductase</keyword>
<evidence type="ECO:0000313" key="11">
    <source>
        <dbReference type="Proteomes" id="UP000541154"/>
    </source>
</evidence>
<reference evidence="10 11" key="1">
    <citation type="submission" date="2019-04" db="EMBL/GenBank/DDBJ databases">
        <title>Aspergillus burnettii sp. nov., novel species from soil in southeast Queensland.</title>
        <authorList>
            <person name="Gilchrist C.L.M."/>
            <person name="Pitt J.I."/>
            <person name="Lange L."/>
            <person name="Lacey H.J."/>
            <person name="Vuong D."/>
            <person name="Midgley D.J."/>
            <person name="Greenfield P."/>
            <person name="Bradbury M."/>
            <person name="Lacey E."/>
            <person name="Busk P.K."/>
            <person name="Pilgaard B."/>
            <person name="Chooi Y.H."/>
            <person name="Piggott A.M."/>
        </authorList>
    </citation>
    <scope>NUCLEOTIDE SEQUENCE [LARGE SCALE GENOMIC DNA]</scope>
    <source>
        <strain evidence="10 11">FRR 5400</strain>
    </source>
</reference>
<evidence type="ECO:0008006" key="12">
    <source>
        <dbReference type="Google" id="ProtNLM"/>
    </source>
</evidence>
<dbReference type="GO" id="GO:0004497">
    <property type="term" value="F:monooxygenase activity"/>
    <property type="evidence" value="ECO:0007669"/>
    <property type="project" value="UniProtKB-KW"/>
</dbReference>
<evidence type="ECO:0000256" key="7">
    <source>
        <dbReference type="ARBA" id="ARBA00023033"/>
    </source>
</evidence>
<dbReference type="PROSITE" id="PS00086">
    <property type="entry name" value="CYTOCHROME_P450"/>
    <property type="match status" value="1"/>
</dbReference>
<evidence type="ECO:0000256" key="9">
    <source>
        <dbReference type="RuleBase" id="RU000461"/>
    </source>
</evidence>
<dbReference type="GO" id="GO:0016705">
    <property type="term" value="F:oxidoreductase activity, acting on paired donors, with incorporation or reduction of molecular oxygen"/>
    <property type="evidence" value="ECO:0007669"/>
    <property type="project" value="InterPro"/>
</dbReference>
<dbReference type="PANTHER" id="PTHR24305">
    <property type="entry name" value="CYTOCHROME P450"/>
    <property type="match status" value="1"/>
</dbReference>
<gene>
    <name evidence="10" type="ORF">ETB97_001178</name>
</gene>
<evidence type="ECO:0000256" key="8">
    <source>
        <dbReference type="PIRSR" id="PIRSR602403-1"/>
    </source>
</evidence>
<dbReference type="AlphaFoldDB" id="A0A8H6A381"/>
<keyword evidence="7 9" id="KW-0503">Monooxygenase</keyword>
<evidence type="ECO:0000256" key="5">
    <source>
        <dbReference type="ARBA" id="ARBA00023002"/>
    </source>
</evidence>
<comment type="similarity">
    <text evidence="2 9">Belongs to the cytochrome P450 family.</text>
</comment>
<protein>
    <recommendedName>
        <fullName evidence="12">Cytochrome P450</fullName>
    </recommendedName>
</protein>
<keyword evidence="11" id="KW-1185">Reference proteome</keyword>
<organism evidence="10 11">
    <name type="scientific">Petromyces alliaceus</name>
    <name type="common">Aspergillus alliaceus</name>
    <dbReference type="NCBI Taxonomy" id="209559"/>
    <lineage>
        <taxon>Eukaryota</taxon>
        <taxon>Fungi</taxon>
        <taxon>Dikarya</taxon>
        <taxon>Ascomycota</taxon>
        <taxon>Pezizomycotina</taxon>
        <taxon>Eurotiomycetes</taxon>
        <taxon>Eurotiomycetidae</taxon>
        <taxon>Eurotiales</taxon>
        <taxon>Aspergillaceae</taxon>
        <taxon>Aspergillus</taxon>
        <taxon>Aspergillus subgen. Circumdati</taxon>
    </lineage>
</organism>
<dbReference type="PANTHER" id="PTHR24305:SF237">
    <property type="entry name" value="CYTOCHROME P450 MONOOXYGENASE ATNE-RELATED"/>
    <property type="match status" value="1"/>
</dbReference>
<evidence type="ECO:0000256" key="6">
    <source>
        <dbReference type="ARBA" id="ARBA00023004"/>
    </source>
</evidence>
<dbReference type="GO" id="GO:0020037">
    <property type="term" value="F:heme binding"/>
    <property type="evidence" value="ECO:0007669"/>
    <property type="project" value="InterPro"/>
</dbReference>
<feature type="binding site" description="axial binding residue" evidence="8">
    <location>
        <position position="106"/>
    </location>
    <ligand>
        <name>heme</name>
        <dbReference type="ChEBI" id="CHEBI:30413"/>
    </ligand>
    <ligandPart>
        <name>Fe</name>
        <dbReference type="ChEBI" id="CHEBI:18248"/>
    </ligandPart>
</feature>
<dbReference type="Pfam" id="PF00067">
    <property type="entry name" value="p450"/>
    <property type="match status" value="1"/>
</dbReference>
<dbReference type="InterPro" id="IPR017972">
    <property type="entry name" value="Cyt_P450_CS"/>
</dbReference>
<dbReference type="Proteomes" id="UP000541154">
    <property type="component" value="Unassembled WGS sequence"/>
</dbReference>
<dbReference type="PRINTS" id="PR00465">
    <property type="entry name" value="EP450IV"/>
</dbReference>
<dbReference type="Gene3D" id="1.10.630.10">
    <property type="entry name" value="Cytochrome P450"/>
    <property type="match status" value="1"/>
</dbReference>
<dbReference type="InterPro" id="IPR001128">
    <property type="entry name" value="Cyt_P450"/>
</dbReference>
<comment type="cofactor">
    <cofactor evidence="1 8">
        <name>heme</name>
        <dbReference type="ChEBI" id="CHEBI:30413"/>
    </cofactor>
</comment>
<sequence>MTLAGNLFYLSGNPRAYQHPCGCLHPVGGALWREIGPGGMTIGSLELLAGIAAGTGICSLHHNEYHPEPFEYRPERWIIGENGSTKKSVARERSAFTPFSSGPRSCVGKGFAYHELTLTLAHALLPFDSQHVEWSKKREFSLRDHVTGAKTGLSLRFTLRQQQ</sequence>
<evidence type="ECO:0000256" key="1">
    <source>
        <dbReference type="ARBA" id="ARBA00001971"/>
    </source>
</evidence>
<evidence type="ECO:0000256" key="3">
    <source>
        <dbReference type="ARBA" id="ARBA00022617"/>
    </source>
</evidence>
<evidence type="ECO:0000256" key="4">
    <source>
        <dbReference type="ARBA" id="ARBA00022723"/>
    </source>
</evidence>
<evidence type="ECO:0000313" key="10">
    <source>
        <dbReference type="EMBL" id="KAF5860737.1"/>
    </source>
</evidence>
<dbReference type="SUPFAM" id="SSF48264">
    <property type="entry name" value="Cytochrome P450"/>
    <property type="match status" value="1"/>
</dbReference>
<dbReference type="GO" id="GO:0005506">
    <property type="term" value="F:iron ion binding"/>
    <property type="evidence" value="ECO:0007669"/>
    <property type="project" value="InterPro"/>
</dbReference>